<dbReference type="InParanoid" id="A0A067R9R3"/>
<accession>A0A067R9R3</accession>
<dbReference type="eggNOG" id="KOG0531">
    <property type="taxonomic scope" value="Eukaryota"/>
</dbReference>
<evidence type="ECO:0000256" key="6">
    <source>
        <dbReference type="ARBA" id="ARBA00023054"/>
    </source>
</evidence>
<evidence type="ECO:0000256" key="9">
    <source>
        <dbReference type="ARBA" id="ARBA00049982"/>
    </source>
</evidence>
<keyword evidence="8" id="KW-0966">Cell projection</keyword>
<evidence type="ECO:0000256" key="11">
    <source>
        <dbReference type="SAM" id="MobiDB-lite"/>
    </source>
</evidence>
<evidence type="ECO:0000256" key="3">
    <source>
        <dbReference type="ARBA" id="ARBA00022490"/>
    </source>
</evidence>
<dbReference type="Proteomes" id="UP000027135">
    <property type="component" value="Unassembled WGS sequence"/>
</dbReference>
<evidence type="ECO:0000259" key="12">
    <source>
        <dbReference type="SMART" id="SM00446"/>
    </source>
</evidence>
<dbReference type="SMART" id="SM00446">
    <property type="entry name" value="LRRcap"/>
    <property type="match status" value="1"/>
</dbReference>
<evidence type="ECO:0000256" key="1">
    <source>
        <dbReference type="ARBA" id="ARBA00004138"/>
    </source>
</evidence>
<dbReference type="Pfam" id="PF14580">
    <property type="entry name" value="LRR_9"/>
    <property type="match status" value="1"/>
</dbReference>
<dbReference type="SUPFAM" id="SSF52058">
    <property type="entry name" value="L domain-like"/>
    <property type="match status" value="1"/>
</dbReference>
<dbReference type="InterPro" id="IPR032675">
    <property type="entry name" value="LRR_dom_sf"/>
</dbReference>
<dbReference type="PROSITE" id="PS51450">
    <property type="entry name" value="LRR"/>
    <property type="match status" value="2"/>
</dbReference>
<evidence type="ECO:0000313" key="14">
    <source>
        <dbReference type="Proteomes" id="UP000027135"/>
    </source>
</evidence>
<evidence type="ECO:0000256" key="10">
    <source>
        <dbReference type="SAM" id="Coils"/>
    </source>
</evidence>
<evidence type="ECO:0000256" key="2">
    <source>
        <dbReference type="ARBA" id="ARBA00004496"/>
    </source>
</evidence>
<dbReference type="EMBL" id="KK852833">
    <property type="protein sequence ID" value="KDR15302.1"/>
    <property type="molecule type" value="Genomic_DNA"/>
</dbReference>
<keyword evidence="7" id="KW-0969">Cilium</keyword>
<dbReference type="PANTHER" id="PTHR18849">
    <property type="entry name" value="LEUCINE RICH REPEAT PROTEIN"/>
    <property type="match status" value="1"/>
</dbReference>
<reference evidence="13 14" key="1">
    <citation type="journal article" date="2014" name="Nat. Commun.">
        <title>Molecular traces of alternative social organization in a termite genome.</title>
        <authorList>
            <person name="Terrapon N."/>
            <person name="Li C."/>
            <person name="Robertson H.M."/>
            <person name="Ji L."/>
            <person name="Meng X."/>
            <person name="Booth W."/>
            <person name="Chen Z."/>
            <person name="Childers C.P."/>
            <person name="Glastad K.M."/>
            <person name="Gokhale K."/>
            <person name="Gowin J."/>
            <person name="Gronenberg W."/>
            <person name="Hermansen R.A."/>
            <person name="Hu H."/>
            <person name="Hunt B.G."/>
            <person name="Huylmans A.K."/>
            <person name="Khalil S.M."/>
            <person name="Mitchell R.D."/>
            <person name="Munoz-Torres M.C."/>
            <person name="Mustard J.A."/>
            <person name="Pan H."/>
            <person name="Reese J.T."/>
            <person name="Scharf M.E."/>
            <person name="Sun F."/>
            <person name="Vogel H."/>
            <person name="Xiao J."/>
            <person name="Yang W."/>
            <person name="Yang Z."/>
            <person name="Yang Z."/>
            <person name="Zhou J."/>
            <person name="Zhu J."/>
            <person name="Brent C.S."/>
            <person name="Elsik C.G."/>
            <person name="Goodisman M.A."/>
            <person name="Liberles D.A."/>
            <person name="Roe R.M."/>
            <person name="Vargo E.L."/>
            <person name="Vilcinskas A."/>
            <person name="Wang J."/>
            <person name="Bornberg-Bauer E."/>
            <person name="Korb J."/>
            <person name="Zhang G."/>
            <person name="Liebig J."/>
        </authorList>
    </citation>
    <scope>NUCLEOTIDE SEQUENCE [LARGE SCALE GENOMIC DNA]</scope>
    <source>
        <tissue evidence="13">Whole organism</tissue>
    </source>
</reference>
<dbReference type="OMA" id="QHRAVIV"/>
<dbReference type="InterPro" id="IPR001611">
    <property type="entry name" value="Leu-rich_rpt"/>
</dbReference>
<dbReference type="GO" id="GO:0036158">
    <property type="term" value="P:outer dynein arm assembly"/>
    <property type="evidence" value="ECO:0007669"/>
    <property type="project" value="TreeGrafter"/>
</dbReference>
<dbReference type="FunCoup" id="A0A067R9R3">
    <property type="interactions" value="8"/>
</dbReference>
<gene>
    <name evidence="13" type="ORF">L798_10739</name>
</gene>
<keyword evidence="4" id="KW-0433">Leucine-rich repeat</keyword>
<dbReference type="InterPro" id="IPR056496">
    <property type="entry name" value="CS_DNAAF11_C"/>
</dbReference>
<sequence>MVRITVDLVRKRSEHNEGEISTLEEISLHQENIDKIEGLDKWCRNLKILFLQSNLIPKIENLSRMKKLEYLNLALNNIERIENLEGCESLQKLDLTVNFVGELTSVQSLKNNIHLQSLYLTGNPCADFKGYRKYVIVTLPQLKILDGQEIERCERILAAQEYEEVKKFILSHEQEYKVMRLAQKQHAKQRIEEEEKKYAEAQDKPEEERLQEYWSEVSDHSPETRMQIAEHVLKQLEQNQKRHDNDPAKTPQRVYKLFNADGKPLNVNEAKIPFILTENDATNSLVLDIAVYKYLDTALLDVDIQPTYVKVLVKGKIFQIVFPEEIKIESSTAQRSQTTGHLVINMPKMSGGIKQKTVKCVQTVKQDEEVRTHSKTMRRELLEIGRSDDMDFSKIVKINKHNKYEHVRRKDVGQSAVSTDFEDNPEVPPLE</sequence>
<proteinExistence type="inferred from homology"/>
<protein>
    <submittedName>
        <fullName evidence="13">Leucine-rich repeat-containing protein 6</fullName>
    </submittedName>
</protein>
<dbReference type="GO" id="GO:0005929">
    <property type="term" value="C:cilium"/>
    <property type="evidence" value="ECO:0007669"/>
    <property type="project" value="UniProtKB-SubCell"/>
</dbReference>
<keyword evidence="14" id="KW-1185">Reference proteome</keyword>
<dbReference type="FunFam" id="3.80.10.10:FF:000052">
    <property type="entry name" value="Leucine rich repeat containing 6"/>
    <property type="match status" value="1"/>
</dbReference>
<dbReference type="AlphaFoldDB" id="A0A067R9R3"/>
<dbReference type="PANTHER" id="PTHR18849:SF0">
    <property type="entry name" value="CILIA- AND FLAGELLA-ASSOCIATED PROTEIN 410-RELATED"/>
    <property type="match status" value="1"/>
</dbReference>
<feature type="coiled-coil region" evidence="10">
    <location>
        <begin position="181"/>
        <end position="246"/>
    </location>
</feature>
<organism evidence="13 14">
    <name type="scientific">Zootermopsis nevadensis</name>
    <name type="common">Dampwood termite</name>
    <dbReference type="NCBI Taxonomy" id="136037"/>
    <lineage>
        <taxon>Eukaryota</taxon>
        <taxon>Metazoa</taxon>
        <taxon>Ecdysozoa</taxon>
        <taxon>Arthropoda</taxon>
        <taxon>Hexapoda</taxon>
        <taxon>Insecta</taxon>
        <taxon>Pterygota</taxon>
        <taxon>Neoptera</taxon>
        <taxon>Polyneoptera</taxon>
        <taxon>Dictyoptera</taxon>
        <taxon>Blattodea</taxon>
        <taxon>Blattoidea</taxon>
        <taxon>Termitoidae</taxon>
        <taxon>Termopsidae</taxon>
        <taxon>Zootermopsis</taxon>
    </lineage>
</organism>
<dbReference type="STRING" id="136037.A0A067R9R3"/>
<evidence type="ECO:0000256" key="8">
    <source>
        <dbReference type="ARBA" id="ARBA00023273"/>
    </source>
</evidence>
<feature type="region of interest" description="Disordered" evidence="11">
    <location>
        <begin position="410"/>
        <end position="431"/>
    </location>
</feature>
<dbReference type="InterPro" id="IPR003603">
    <property type="entry name" value="U2A'_phosphoprotein32A_C"/>
</dbReference>
<keyword evidence="5" id="KW-0677">Repeat</keyword>
<keyword evidence="6 10" id="KW-0175">Coiled coil</keyword>
<dbReference type="Pfam" id="PF23602">
    <property type="entry name" value="CS_DNAAF11_C"/>
    <property type="match status" value="1"/>
</dbReference>
<dbReference type="Gene3D" id="3.80.10.10">
    <property type="entry name" value="Ribonuclease Inhibitor"/>
    <property type="match status" value="1"/>
</dbReference>
<evidence type="ECO:0000256" key="7">
    <source>
        <dbReference type="ARBA" id="ARBA00023069"/>
    </source>
</evidence>
<dbReference type="GO" id="GO:0005737">
    <property type="term" value="C:cytoplasm"/>
    <property type="evidence" value="ECO:0007669"/>
    <property type="project" value="UniProtKB-SubCell"/>
</dbReference>
<keyword evidence="3" id="KW-0963">Cytoplasm</keyword>
<comment type="similarity">
    <text evidence="9">Belongs to the tilB family.</text>
</comment>
<evidence type="ECO:0000256" key="4">
    <source>
        <dbReference type="ARBA" id="ARBA00022614"/>
    </source>
</evidence>
<evidence type="ECO:0000313" key="13">
    <source>
        <dbReference type="EMBL" id="KDR15302.1"/>
    </source>
</evidence>
<feature type="domain" description="U2A'/phosphoprotein 32 family A C-terminal" evidence="12">
    <location>
        <begin position="128"/>
        <end position="146"/>
    </location>
</feature>
<name>A0A067R9R3_ZOONE</name>
<dbReference type="SMART" id="SM00365">
    <property type="entry name" value="LRR_SD22"/>
    <property type="match status" value="3"/>
</dbReference>
<comment type="subcellular location">
    <subcellularLocation>
        <location evidence="1">Cell projection</location>
        <location evidence="1">Cilium</location>
    </subcellularLocation>
    <subcellularLocation>
        <location evidence="2">Cytoplasm</location>
    </subcellularLocation>
</comment>
<evidence type="ECO:0000256" key="5">
    <source>
        <dbReference type="ARBA" id="ARBA00022737"/>
    </source>
</evidence>